<name>W2RID6_CYPE1</name>
<dbReference type="GeneID" id="19975862"/>
<proteinExistence type="predicted"/>
<dbReference type="HOGENOM" id="CLU_2026639_0_0_1"/>
<accession>W2RID6</accession>
<dbReference type="EMBL" id="KB822725">
    <property type="protein sequence ID" value="ETN36246.1"/>
    <property type="molecule type" value="Genomic_DNA"/>
</dbReference>
<gene>
    <name evidence="2" type="ORF">HMPREF1541_08523</name>
</gene>
<reference evidence="2 3" key="1">
    <citation type="submission" date="2013-03" db="EMBL/GenBank/DDBJ databases">
        <title>The Genome Sequence of Phialophora europaea CBS 101466.</title>
        <authorList>
            <consortium name="The Broad Institute Genomics Platform"/>
            <person name="Cuomo C."/>
            <person name="de Hoog S."/>
            <person name="Gorbushina A."/>
            <person name="Walker B."/>
            <person name="Young S.K."/>
            <person name="Zeng Q."/>
            <person name="Gargeya S."/>
            <person name="Fitzgerald M."/>
            <person name="Haas B."/>
            <person name="Abouelleil A."/>
            <person name="Allen A.W."/>
            <person name="Alvarado L."/>
            <person name="Arachchi H.M."/>
            <person name="Berlin A.M."/>
            <person name="Chapman S.B."/>
            <person name="Gainer-Dewar J."/>
            <person name="Goldberg J."/>
            <person name="Griggs A."/>
            <person name="Gujja S."/>
            <person name="Hansen M."/>
            <person name="Howarth C."/>
            <person name="Imamovic A."/>
            <person name="Ireland A."/>
            <person name="Larimer J."/>
            <person name="McCowan C."/>
            <person name="Murphy C."/>
            <person name="Pearson M."/>
            <person name="Poon T.W."/>
            <person name="Priest M."/>
            <person name="Roberts A."/>
            <person name="Saif S."/>
            <person name="Shea T."/>
            <person name="Sisk P."/>
            <person name="Sykes S."/>
            <person name="Wortman J."/>
            <person name="Nusbaum C."/>
            <person name="Birren B."/>
        </authorList>
    </citation>
    <scope>NUCLEOTIDE SEQUENCE [LARGE SCALE GENOMIC DNA]</scope>
    <source>
        <strain evidence="2 3">CBS 101466</strain>
    </source>
</reference>
<protein>
    <submittedName>
        <fullName evidence="2">Uncharacterized protein</fullName>
    </submittedName>
</protein>
<keyword evidence="3" id="KW-1185">Reference proteome</keyword>
<feature type="region of interest" description="Disordered" evidence="1">
    <location>
        <begin position="31"/>
        <end position="122"/>
    </location>
</feature>
<evidence type="ECO:0000313" key="2">
    <source>
        <dbReference type="EMBL" id="ETN36246.1"/>
    </source>
</evidence>
<dbReference type="Proteomes" id="UP000030752">
    <property type="component" value="Unassembled WGS sequence"/>
</dbReference>
<evidence type="ECO:0000313" key="3">
    <source>
        <dbReference type="Proteomes" id="UP000030752"/>
    </source>
</evidence>
<dbReference type="RefSeq" id="XP_008721064.1">
    <property type="nucleotide sequence ID" value="XM_008722842.1"/>
</dbReference>
<sequence>MLYQYLMDEVARKRIKVVKKGDENIALDRIDDGDGNTRTTRLGAGEPVKSKDTGLLTVMSRSRSEKQGKTRKKPRGLFLGVGHRGGNGETSDDSTPPTPRLPALAESTVEGEVVKRDNRLTM</sequence>
<dbReference type="VEuPathDB" id="FungiDB:HMPREF1541_08523"/>
<dbReference type="AlphaFoldDB" id="W2RID6"/>
<organism evidence="2 3">
    <name type="scientific">Cyphellophora europaea (strain CBS 101466)</name>
    <name type="common">Phialophora europaea</name>
    <dbReference type="NCBI Taxonomy" id="1220924"/>
    <lineage>
        <taxon>Eukaryota</taxon>
        <taxon>Fungi</taxon>
        <taxon>Dikarya</taxon>
        <taxon>Ascomycota</taxon>
        <taxon>Pezizomycotina</taxon>
        <taxon>Eurotiomycetes</taxon>
        <taxon>Chaetothyriomycetidae</taxon>
        <taxon>Chaetothyriales</taxon>
        <taxon>Cyphellophoraceae</taxon>
        <taxon>Cyphellophora</taxon>
    </lineage>
</organism>
<dbReference type="InParanoid" id="W2RID6"/>
<feature type="compositionally biased region" description="Basic and acidic residues" evidence="1">
    <location>
        <begin position="112"/>
        <end position="122"/>
    </location>
</feature>
<evidence type="ECO:0000256" key="1">
    <source>
        <dbReference type="SAM" id="MobiDB-lite"/>
    </source>
</evidence>